<dbReference type="Gene3D" id="3.60.40.10">
    <property type="entry name" value="PPM-type phosphatase domain"/>
    <property type="match status" value="1"/>
</dbReference>
<gene>
    <name evidence="7" type="ORF">QYE76_068327</name>
</gene>
<dbReference type="PANTHER" id="PTHR47992">
    <property type="entry name" value="PROTEIN PHOSPHATASE"/>
    <property type="match status" value="1"/>
</dbReference>
<evidence type="ECO:0000256" key="4">
    <source>
        <dbReference type="ARBA" id="ARBA00047761"/>
    </source>
</evidence>
<accession>A0AAD8WDV2</accession>
<dbReference type="GO" id="GO:0004722">
    <property type="term" value="F:protein serine/threonine phosphatase activity"/>
    <property type="evidence" value="ECO:0007669"/>
    <property type="project" value="UniProtKB-EC"/>
</dbReference>
<dbReference type="EC" id="3.1.3.16" evidence="1"/>
<organism evidence="7 8">
    <name type="scientific">Lolium multiflorum</name>
    <name type="common">Italian ryegrass</name>
    <name type="synonym">Lolium perenne subsp. multiflorum</name>
    <dbReference type="NCBI Taxonomy" id="4521"/>
    <lineage>
        <taxon>Eukaryota</taxon>
        <taxon>Viridiplantae</taxon>
        <taxon>Streptophyta</taxon>
        <taxon>Embryophyta</taxon>
        <taxon>Tracheophyta</taxon>
        <taxon>Spermatophyta</taxon>
        <taxon>Magnoliopsida</taxon>
        <taxon>Liliopsida</taxon>
        <taxon>Poales</taxon>
        <taxon>Poaceae</taxon>
        <taxon>BOP clade</taxon>
        <taxon>Pooideae</taxon>
        <taxon>Poodae</taxon>
        <taxon>Poeae</taxon>
        <taxon>Poeae Chloroplast Group 2 (Poeae type)</taxon>
        <taxon>Loliodinae</taxon>
        <taxon>Loliinae</taxon>
        <taxon>Lolium</taxon>
    </lineage>
</organism>
<dbReference type="CDD" id="cd00143">
    <property type="entry name" value="PP2Cc"/>
    <property type="match status" value="1"/>
</dbReference>
<evidence type="ECO:0000256" key="1">
    <source>
        <dbReference type="ARBA" id="ARBA00013081"/>
    </source>
</evidence>
<dbReference type="InterPro" id="IPR036457">
    <property type="entry name" value="PPM-type-like_dom_sf"/>
</dbReference>
<comment type="caution">
    <text evidence="7">The sequence shown here is derived from an EMBL/GenBank/DDBJ whole genome shotgun (WGS) entry which is preliminary data.</text>
</comment>
<dbReference type="EMBL" id="JAUUTY010000004">
    <property type="protein sequence ID" value="KAK1650522.1"/>
    <property type="molecule type" value="Genomic_DNA"/>
</dbReference>
<dbReference type="SMART" id="SM00332">
    <property type="entry name" value="PP2Cc"/>
    <property type="match status" value="1"/>
</dbReference>
<evidence type="ECO:0000259" key="6">
    <source>
        <dbReference type="PROSITE" id="PS51746"/>
    </source>
</evidence>
<evidence type="ECO:0000256" key="3">
    <source>
        <dbReference type="ARBA" id="ARBA00022912"/>
    </source>
</evidence>
<dbReference type="InterPro" id="IPR001932">
    <property type="entry name" value="PPM-type_phosphatase-like_dom"/>
</dbReference>
<feature type="domain" description="PPM-type phosphatase" evidence="6">
    <location>
        <begin position="1"/>
        <end position="208"/>
    </location>
</feature>
<dbReference type="Pfam" id="PF00481">
    <property type="entry name" value="PP2C"/>
    <property type="match status" value="1"/>
</dbReference>
<dbReference type="SUPFAM" id="SSF81606">
    <property type="entry name" value="PP2C-like"/>
    <property type="match status" value="1"/>
</dbReference>
<evidence type="ECO:0000256" key="2">
    <source>
        <dbReference type="ARBA" id="ARBA00022801"/>
    </source>
</evidence>
<keyword evidence="8" id="KW-1185">Reference proteome</keyword>
<proteinExistence type="predicted"/>
<reference evidence="7" key="1">
    <citation type="submission" date="2023-07" db="EMBL/GenBank/DDBJ databases">
        <title>A chromosome-level genome assembly of Lolium multiflorum.</title>
        <authorList>
            <person name="Chen Y."/>
            <person name="Copetti D."/>
            <person name="Kolliker R."/>
            <person name="Studer B."/>
        </authorList>
    </citation>
    <scope>NUCLEOTIDE SEQUENCE</scope>
    <source>
        <strain evidence="7">02402/16</strain>
        <tissue evidence="7">Leaf</tissue>
    </source>
</reference>
<name>A0AAD8WDV2_LOLMU</name>
<dbReference type="AlphaFoldDB" id="A0AAD8WDV2"/>
<dbReference type="Proteomes" id="UP001231189">
    <property type="component" value="Unassembled WGS sequence"/>
</dbReference>
<dbReference type="InterPro" id="IPR015655">
    <property type="entry name" value="PP2C"/>
</dbReference>
<evidence type="ECO:0000313" key="7">
    <source>
        <dbReference type="EMBL" id="KAK1650522.1"/>
    </source>
</evidence>
<keyword evidence="2" id="KW-0378">Hydrolase</keyword>
<comment type="catalytic activity">
    <reaction evidence="4">
        <text>O-phospho-L-seryl-[protein] + H2O = L-seryl-[protein] + phosphate</text>
        <dbReference type="Rhea" id="RHEA:20629"/>
        <dbReference type="Rhea" id="RHEA-COMP:9863"/>
        <dbReference type="Rhea" id="RHEA-COMP:11604"/>
        <dbReference type="ChEBI" id="CHEBI:15377"/>
        <dbReference type="ChEBI" id="CHEBI:29999"/>
        <dbReference type="ChEBI" id="CHEBI:43474"/>
        <dbReference type="ChEBI" id="CHEBI:83421"/>
        <dbReference type="EC" id="3.1.3.16"/>
    </reaction>
</comment>
<evidence type="ECO:0000256" key="5">
    <source>
        <dbReference type="ARBA" id="ARBA00048336"/>
    </source>
</evidence>
<comment type="catalytic activity">
    <reaction evidence="5">
        <text>O-phospho-L-threonyl-[protein] + H2O = L-threonyl-[protein] + phosphate</text>
        <dbReference type="Rhea" id="RHEA:47004"/>
        <dbReference type="Rhea" id="RHEA-COMP:11060"/>
        <dbReference type="Rhea" id="RHEA-COMP:11605"/>
        <dbReference type="ChEBI" id="CHEBI:15377"/>
        <dbReference type="ChEBI" id="CHEBI:30013"/>
        <dbReference type="ChEBI" id="CHEBI:43474"/>
        <dbReference type="ChEBI" id="CHEBI:61977"/>
        <dbReference type="EC" id="3.1.3.16"/>
    </reaction>
</comment>
<sequence length="223" mass="24764">MNNYVKLYDYTKIYVEFYIAKFYINMIFVDILVNTAVANYEGPQIEGSTACVALIRGNQIIVGNVGDSRCVLSRNGQAIDLSTDHKPNEAGERARIEAAGGSVVQREVLVFDALGRMRIELGAYRVDGIIAVSRALGDFQFKKNNKLKFKCDPDIPPNPSHATPGLVFLLRLFTEVGDMTLKVIALEEHEDAKEHRYPMAVSLHLVDPVSFFSAYCCVCFCAG</sequence>
<dbReference type="PROSITE" id="PS51746">
    <property type="entry name" value="PPM_2"/>
    <property type="match status" value="1"/>
</dbReference>
<protein>
    <recommendedName>
        <fullName evidence="1">protein-serine/threonine phosphatase</fullName>
        <ecNumber evidence="1">3.1.3.16</ecNumber>
    </recommendedName>
</protein>
<keyword evidence="3" id="KW-0904">Protein phosphatase</keyword>
<evidence type="ECO:0000313" key="8">
    <source>
        <dbReference type="Proteomes" id="UP001231189"/>
    </source>
</evidence>